<evidence type="ECO:0000313" key="2">
    <source>
        <dbReference type="Proteomes" id="UP000215355"/>
    </source>
</evidence>
<dbReference type="EMBL" id="LT906468">
    <property type="protein sequence ID" value="SNV53443.1"/>
    <property type="molecule type" value="Genomic_DNA"/>
</dbReference>
<dbReference type="AlphaFoldDB" id="A0AAJ5C190"/>
<protein>
    <submittedName>
        <fullName evidence="1">Uncharacterized protein</fullName>
    </submittedName>
</protein>
<dbReference type="KEGG" id="smiz:4412673_02884"/>
<accession>A0AAJ5C190</accession>
<sequence>MKDIPDNKAFYPCAEDRAKSHLKWAEAFWLLLRFKSNRGNG</sequence>
<proteinExistence type="predicted"/>
<gene>
    <name evidence="1" type="ORF">SAMEA4412673_02884</name>
</gene>
<organism evidence="1 2">
    <name type="scientific">Sphingobacterium mizutaii</name>
    <dbReference type="NCBI Taxonomy" id="1010"/>
    <lineage>
        <taxon>Bacteria</taxon>
        <taxon>Pseudomonadati</taxon>
        <taxon>Bacteroidota</taxon>
        <taxon>Sphingobacteriia</taxon>
        <taxon>Sphingobacteriales</taxon>
        <taxon>Sphingobacteriaceae</taxon>
        <taxon>Sphingobacterium</taxon>
    </lineage>
</organism>
<dbReference type="Proteomes" id="UP000215355">
    <property type="component" value="Chromosome 1"/>
</dbReference>
<name>A0AAJ5C190_9SPHI</name>
<evidence type="ECO:0000313" key="1">
    <source>
        <dbReference type="EMBL" id="SNV53443.1"/>
    </source>
</evidence>
<reference evidence="1 2" key="1">
    <citation type="submission" date="2017-06" db="EMBL/GenBank/DDBJ databases">
        <authorList>
            <consortium name="Pathogen Informatics"/>
        </authorList>
    </citation>
    <scope>NUCLEOTIDE SEQUENCE [LARGE SCALE GENOMIC DNA]</scope>
    <source>
        <strain evidence="1 2">NCTC12149</strain>
    </source>
</reference>